<dbReference type="RefSeq" id="WP_169501667.1">
    <property type="nucleotide sequence ID" value="NZ_JABBFZ010000043.1"/>
</dbReference>
<proteinExistence type="predicted"/>
<dbReference type="EMBL" id="JABBFZ010000043">
    <property type="protein sequence ID" value="NML35491.1"/>
    <property type="molecule type" value="Genomic_DNA"/>
</dbReference>
<keyword evidence="2" id="KW-1185">Reference proteome</keyword>
<sequence>MTSSKWAFADPPNVAVIANRKIVYAHEWIAYVSHDSDDGAWQFHTNDPEPPMESDAVVVSLQSIVNLDPSVAKLADLPLGWHAWRGSKDEQWQRAKMIA</sequence>
<organism evidence="1 2">
    <name type="scientific">Paraburkholderia antibiotica</name>
    <dbReference type="NCBI Taxonomy" id="2728839"/>
    <lineage>
        <taxon>Bacteria</taxon>
        <taxon>Pseudomonadati</taxon>
        <taxon>Pseudomonadota</taxon>
        <taxon>Betaproteobacteria</taxon>
        <taxon>Burkholderiales</taxon>
        <taxon>Burkholderiaceae</taxon>
        <taxon>Paraburkholderia</taxon>
    </lineage>
</organism>
<name>A0A7Y0FGS1_9BURK</name>
<dbReference type="AlphaFoldDB" id="A0A7Y0FGS1"/>
<protein>
    <recommendedName>
        <fullName evidence="3">DUF2185 domain-containing protein</fullName>
    </recommendedName>
</protein>
<evidence type="ECO:0008006" key="3">
    <source>
        <dbReference type="Google" id="ProtNLM"/>
    </source>
</evidence>
<accession>A0A7Y0FGS1</accession>
<dbReference type="Proteomes" id="UP000583127">
    <property type="component" value="Unassembled WGS sequence"/>
</dbReference>
<comment type="caution">
    <text evidence="1">The sequence shown here is derived from an EMBL/GenBank/DDBJ whole genome shotgun (WGS) entry which is preliminary data.</text>
</comment>
<evidence type="ECO:0000313" key="1">
    <source>
        <dbReference type="EMBL" id="NML35491.1"/>
    </source>
</evidence>
<reference evidence="1 2" key="1">
    <citation type="submission" date="2020-04" db="EMBL/GenBank/DDBJ databases">
        <title>Paraburkholderia sp. G-4-1-8 isolated from soil.</title>
        <authorList>
            <person name="Dahal R.H."/>
        </authorList>
    </citation>
    <scope>NUCLEOTIDE SEQUENCE [LARGE SCALE GENOMIC DNA]</scope>
    <source>
        <strain evidence="1 2">G-4-1-8</strain>
    </source>
</reference>
<evidence type="ECO:0000313" key="2">
    <source>
        <dbReference type="Proteomes" id="UP000583127"/>
    </source>
</evidence>
<gene>
    <name evidence="1" type="ORF">HHL14_32335</name>
</gene>